<dbReference type="PANTHER" id="PTHR39199:SF1">
    <property type="entry name" value="BLR5128 PROTEIN"/>
    <property type="match status" value="1"/>
</dbReference>
<keyword evidence="6" id="KW-1185">Reference proteome</keyword>
<dbReference type="Gene3D" id="3.30.2130.10">
    <property type="entry name" value="VC0802-like"/>
    <property type="match status" value="1"/>
</dbReference>
<dbReference type="Proteomes" id="UP000626180">
    <property type="component" value="Unassembled WGS sequence"/>
</dbReference>
<dbReference type="AlphaFoldDB" id="A0A2X2C954"/>
<protein>
    <submittedName>
        <fullName evidence="3">ACT domain-containing protein</fullName>
    </submittedName>
    <submittedName>
        <fullName evidence="4">Acetyltransferase</fullName>
    </submittedName>
</protein>
<dbReference type="EMBL" id="JADMCD010000002">
    <property type="protein sequence ID" value="MBF8640233.1"/>
    <property type="molecule type" value="Genomic_DNA"/>
</dbReference>
<proteinExistence type="predicted"/>
<dbReference type="EMBL" id="UAUF01000009">
    <property type="protein sequence ID" value="SPZ03878.1"/>
    <property type="molecule type" value="Genomic_DNA"/>
</dbReference>
<feature type="domain" description="DUF2241" evidence="1">
    <location>
        <begin position="5"/>
        <end position="70"/>
    </location>
</feature>
<dbReference type="PANTHER" id="PTHR39199">
    <property type="entry name" value="BLR5128 PROTEIN"/>
    <property type="match status" value="1"/>
</dbReference>
<organism evidence="4 5">
    <name type="scientific">Pseudomonas luteola</name>
    <dbReference type="NCBI Taxonomy" id="47886"/>
    <lineage>
        <taxon>Bacteria</taxon>
        <taxon>Pseudomonadati</taxon>
        <taxon>Pseudomonadota</taxon>
        <taxon>Gammaproteobacteria</taxon>
        <taxon>Pseudomonadales</taxon>
        <taxon>Pseudomonadaceae</taxon>
        <taxon>Pseudomonas</taxon>
    </lineage>
</organism>
<dbReference type="Proteomes" id="UP000250443">
    <property type="component" value="Unassembled WGS sequence"/>
</dbReference>
<evidence type="ECO:0000259" key="2">
    <source>
        <dbReference type="Pfam" id="PF13840"/>
    </source>
</evidence>
<dbReference type="Pfam" id="PF10000">
    <property type="entry name" value="ACT_3"/>
    <property type="match status" value="1"/>
</dbReference>
<keyword evidence="4" id="KW-0808">Transferase</keyword>
<dbReference type="RefSeq" id="WP_010795278.1">
    <property type="nucleotide sequence ID" value="NZ_CP069262.1"/>
</dbReference>
<evidence type="ECO:0000313" key="5">
    <source>
        <dbReference type="Proteomes" id="UP000250443"/>
    </source>
</evidence>
<evidence type="ECO:0000313" key="3">
    <source>
        <dbReference type="EMBL" id="MBF8640233.1"/>
    </source>
</evidence>
<accession>A0A2X2C954</accession>
<evidence type="ECO:0000259" key="1">
    <source>
        <dbReference type="Pfam" id="PF10000"/>
    </source>
</evidence>
<dbReference type="InterPro" id="IPR018717">
    <property type="entry name" value="DUF2241"/>
</dbReference>
<dbReference type="InterPro" id="IPR045865">
    <property type="entry name" value="ACT-like_dom_sf"/>
</dbReference>
<dbReference type="SUPFAM" id="SSF55021">
    <property type="entry name" value="ACT-like"/>
    <property type="match status" value="2"/>
</dbReference>
<feature type="domain" description="CASTOR ACT" evidence="2">
    <location>
        <begin position="71"/>
        <end position="126"/>
    </location>
</feature>
<dbReference type="GO" id="GO:0016740">
    <property type="term" value="F:transferase activity"/>
    <property type="evidence" value="ECO:0007669"/>
    <property type="project" value="UniProtKB-KW"/>
</dbReference>
<evidence type="ECO:0000313" key="6">
    <source>
        <dbReference type="Proteomes" id="UP000626180"/>
    </source>
</evidence>
<evidence type="ECO:0000313" key="4">
    <source>
        <dbReference type="EMBL" id="SPZ03878.1"/>
    </source>
</evidence>
<dbReference type="InterPro" id="IPR027795">
    <property type="entry name" value="CASTOR_ACT_dom"/>
</dbReference>
<gene>
    <name evidence="3" type="ORF">IRZ65_06030</name>
    <name evidence="4" type="ORF">NCTC11842_01219</name>
</gene>
<reference evidence="4 5" key="1">
    <citation type="submission" date="2018-06" db="EMBL/GenBank/DDBJ databases">
        <authorList>
            <consortium name="Pathogen Informatics"/>
            <person name="Doyle S."/>
        </authorList>
    </citation>
    <scope>NUCLEOTIDE SEQUENCE [LARGE SCALE GENOMIC DNA]</scope>
    <source>
        <strain evidence="4 5">NCTC11842</strain>
    </source>
</reference>
<reference evidence="3 6" key="2">
    <citation type="submission" date="2020-10" db="EMBL/GenBank/DDBJ databases">
        <title>Genome sequences of Pseudomonas isolates.</title>
        <authorList>
            <person name="Wessels L."/>
            <person name="Reich F."/>
            <person name="Hammerl J."/>
        </authorList>
    </citation>
    <scope>NUCLEOTIDE SEQUENCE [LARGE SCALE GENOMIC DNA]</scope>
    <source>
        <strain evidence="3 6">20-MO00624-0</strain>
    </source>
</reference>
<name>A0A2X2C954_PSELU</name>
<dbReference type="Pfam" id="PF13840">
    <property type="entry name" value="ACT_7"/>
    <property type="match status" value="1"/>
</dbReference>
<sequence>MSHAIHDLSLLLSQMQPVLNPGQYVFCSLHEQTLPQDVIPLATFREQEGLTVVLTRQDADRLALSYNYVAAWITLNVHSALEAVGLTAAFSNALAQQGISCNVVAGFYHDHLFVAEADQARAMAALLTLAGQ</sequence>